<dbReference type="Pfam" id="PF25601">
    <property type="entry name" value="AAA_lid_14"/>
    <property type="match status" value="1"/>
</dbReference>
<keyword evidence="2" id="KW-0067">ATP-binding</keyword>
<proteinExistence type="predicted"/>
<evidence type="ECO:0000313" key="7">
    <source>
        <dbReference type="EMBL" id="MEB3034655.1"/>
    </source>
</evidence>
<dbReference type="SUPFAM" id="SSF46689">
    <property type="entry name" value="Homeodomain-like"/>
    <property type="match status" value="1"/>
</dbReference>
<name>A0ABU5Y6N1_9MYCO</name>
<dbReference type="EMBL" id="JAYJJU010000037">
    <property type="protein sequence ID" value="MEB3034655.1"/>
    <property type="molecule type" value="Genomic_DNA"/>
</dbReference>
<sequence length="605" mass="65642">MLGDGAPDLRVAAARLGFLEHGRSGVTGVSNLVVASWERSRAAGVDVSQPNSSFTDTFDTGSLLVSCAQPILDQLADDIADSPLVVALTDKTARLVQRVDCSAEVARMLDRVEFAPGFDYAESTMGTNGVGTVFEAGQPVSVVGPEHFTEKLQQFGCTGAPIIDPITGRVEGVLDISTPARSWNPLVRTLVKAAAKDISRNFLLDRSQDQQAIFDTYLRVAGRSARQAVFAFGHSVSIANPVAQQMFNADEQRVLYECATFFMTHRDSTSDSFPLPGRERLVHLRGTRVVVGSDVVGVVVVIDPLPGQRPGPPAAYPQQLLPRLRSATEPAAKVPVEPFSSPTWLRACDELRDALRERKPALVVGEPGVGKLTLVTELFHAEYPGARRIAVDAARFGSERPPPYVRTLLSNPNEPTLCVVRDPDQAGPDGAEPLEEFLSAVESLGEAAWLVGTVFSPVPDIPFGPWLDHFDTTITVPPLRYRTDDLPAVTAELLREIAPEHRVGLSPAAQRLISRYSWPGNLAQLREALVHALHRRPVGEIRESDLPGYCQTTSRRTLTPIETAERDAIVAALRDVNGNRVAAAMQLGMSRSSLYRKLKTYGITA</sequence>
<protein>
    <submittedName>
        <fullName evidence="7">Helix-turn-helix domain-containing protein</fullName>
    </submittedName>
</protein>
<dbReference type="PRINTS" id="PR01590">
    <property type="entry name" value="HTHFIS"/>
</dbReference>
<keyword evidence="3" id="KW-0805">Transcription regulation</keyword>
<dbReference type="InterPro" id="IPR002197">
    <property type="entry name" value="HTH_Fis"/>
</dbReference>
<dbReference type="PANTHER" id="PTHR32071">
    <property type="entry name" value="TRANSCRIPTIONAL REGULATORY PROTEIN"/>
    <property type="match status" value="1"/>
</dbReference>
<keyword evidence="5" id="KW-0804">Transcription</keyword>
<evidence type="ECO:0000256" key="2">
    <source>
        <dbReference type="ARBA" id="ARBA00022840"/>
    </source>
</evidence>
<keyword evidence="1" id="KW-0547">Nucleotide-binding</keyword>
<dbReference type="Pfam" id="PF01590">
    <property type="entry name" value="GAF"/>
    <property type="match status" value="1"/>
</dbReference>
<dbReference type="SUPFAM" id="SSF52540">
    <property type="entry name" value="P-loop containing nucleoside triphosphate hydrolases"/>
    <property type="match status" value="1"/>
</dbReference>
<dbReference type="PROSITE" id="PS50045">
    <property type="entry name" value="SIGMA54_INTERACT_4"/>
    <property type="match status" value="1"/>
</dbReference>
<dbReference type="InterPro" id="IPR058031">
    <property type="entry name" value="AAA_lid_NorR"/>
</dbReference>
<accession>A0ABU5Y6N1</accession>
<gene>
    <name evidence="7" type="ORF">KV113_24250</name>
</gene>
<feature type="domain" description="Sigma-54 factor interaction" evidence="6">
    <location>
        <begin position="473"/>
        <end position="534"/>
    </location>
</feature>
<dbReference type="Gene3D" id="1.10.10.60">
    <property type="entry name" value="Homeodomain-like"/>
    <property type="match status" value="1"/>
</dbReference>
<dbReference type="Gene3D" id="3.30.450.40">
    <property type="match status" value="1"/>
</dbReference>
<dbReference type="InterPro" id="IPR003018">
    <property type="entry name" value="GAF"/>
</dbReference>
<evidence type="ECO:0000256" key="4">
    <source>
        <dbReference type="ARBA" id="ARBA00023125"/>
    </source>
</evidence>
<dbReference type="Gene3D" id="1.10.8.60">
    <property type="match status" value="1"/>
</dbReference>
<dbReference type="InterPro" id="IPR002078">
    <property type="entry name" value="Sigma_54_int"/>
</dbReference>
<dbReference type="PANTHER" id="PTHR32071:SF122">
    <property type="entry name" value="SIGMA FACTOR"/>
    <property type="match status" value="1"/>
</dbReference>
<organism evidence="7 8">
    <name type="scientific">[Mycobacterium] nativiensis</name>
    <dbReference type="NCBI Taxonomy" id="2855503"/>
    <lineage>
        <taxon>Bacteria</taxon>
        <taxon>Bacillati</taxon>
        <taxon>Actinomycetota</taxon>
        <taxon>Actinomycetes</taxon>
        <taxon>Mycobacteriales</taxon>
        <taxon>Mycobacteriaceae</taxon>
        <taxon>Mycolicibacter</taxon>
    </lineage>
</organism>
<dbReference type="InterPro" id="IPR027417">
    <property type="entry name" value="P-loop_NTPase"/>
</dbReference>
<dbReference type="Pfam" id="PF02954">
    <property type="entry name" value="HTH_8"/>
    <property type="match status" value="1"/>
</dbReference>
<keyword evidence="4" id="KW-0238">DNA-binding</keyword>
<comment type="caution">
    <text evidence="7">The sequence shown here is derived from an EMBL/GenBank/DDBJ whole genome shotgun (WGS) entry which is preliminary data.</text>
</comment>
<reference evidence="7 8" key="1">
    <citation type="submission" date="2023-12" db="EMBL/GenBank/DDBJ databases">
        <title>Description of new species of Mycobacterium terrae complex isolated from sewage at the Sao Paulo Zoological Park Foundation in Brazil.</title>
        <authorList>
            <person name="Romagnoli C.L."/>
            <person name="Conceicao E.C."/>
            <person name="Machado E."/>
            <person name="Barreto L.B.P.F."/>
            <person name="Sharma A."/>
            <person name="Silva N.M."/>
            <person name="Marques L.E."/>
            <person name="Juliana M.A."/>
            <person name="Lourenco M.C.S."/>
            <person name="Digiampietri L.A."/>
            <person name="Suffys P.N."/>
            <person name="Viana-Niero C."/>
        </authorList>
    </citation>
    <scope>NUCLEOTIDE SEQUENCE [LARGE SCALE GENOMIC DNA]</scope>
    <source>
        <strain evidence="7 8">MYC340</strain>
    </source>
</reference>
<evidence type="ECO:0000256" key="5">
    <source>
        <dbReference type="ARBA" id="ARBA00023163"/>
    </source>
</evidence>
<evidence type="ECO:0000256" key="3">
    <source>
        <dbReference type="ARBA" id="ARBA00023015"/>
    </source>
</evidence>
<dbReference type="InterPro" id="IPR029016">
    <property type="entry name" value="GAF-like_dom_sf"/>
</dbReference>
<keyword evidence="8" id="KW-1185">Reference proteome</keyword>
<dbReference type="InterPro" id="IPR009057">
    <property type="entry name" value="Homeodomain-like_sf"/>
</dbReference>
<dbReference type="Proteomes" id="UP001298593">
    <property type="component" value="Unassembled WGS sequence"/>
</dbReference>
<evidence type="ECO:0000259" key="6">
    <source>
        <dbReference type="PROSITE" id="PS50045"/>
    </source>
</evidence>
<evidence type="ECO:0000256" key="1">
    <source>
        <dbReference type="ARBA" id="ARBA00022741"/>
    </source>
</evidence>
<evidence type="ECO:0000313" key="8">
    <source>
        <dbReference type="Proteomes" id="UP001298593"/>
    </source>
</evidence>
<dbReference type="RefSeq" id="WP_224974293.1">
    <property type="nucleotide sequence ID" value="NZ_JAYJJU010000037.1"/>
</dbReference>